<feature type="compositionally biased region" description="Basic and acidic residues" evidence="7">
    <location>
        <begin position="184"/>
        <end position="199"/>
    </location>
</feature>
<dbReference type="AlphaFoldDB" id="B4QBN7"/>
<dbReference type="FunFam" id="3.90.190.10:FF:000064">
    <property type="entry name" value="RNA/RNP complex-1-interacting phosphatase homolog"/>
    <property type="match status" value="1"/>
</dbReference>
<dbReference type="SUPFAM" id="SSF52799">
    <property type="entry name" value="(Phosphotyrosine protein) phosphatases II"/>
    <property type="match status" value="1"/>
</dbReference>
<dbReference type="InterPro" id="IPR029021">
    <property type="entry name" value="Prot-tyrosine_phosphatase-like"/>
</dbReference>
<keyword evidence="3" id="KW-0378">Hydrolase</keyword>
<dbReference type="SMART" id="SM00195">
    <property type="entry name" value="DSPc"/>
    <property type="match status" value="1"/>
</dbReference>
<keyword evidence="5" id="KW-0904">Protein phosphatase</keyword>
<proteinExistence type="inferred from homology"/>
<dbReference type="InterPro" id="IPR000340">
    <property type="entry name" value="Dual-sp_phosphatase_cat-dom"/>
</dbReference>
<evidence type="ECO:0000313" key="11">
    <source>
        <dbReference type="Proteomes" id="UP000000304"/>
    </source>
</evidence>
<keyword evidence="11" id="KW-1185">Reference proteome</keyword>
<dbReference type="PROSITE" id="PS50056">
    <property type="entry name" value="TYR_PHOSPHATASE_2"/>
    <property type="match status" value="1"/>
</dbReference>
<comment type="similarity">
    <text evidence="2">Belongs to the protein-tyrosine phosphatase family. Non-receptor class dual specificity subfamily.</text>
</comment>
<feature type="domain" description="Tyrosine-protein phosphatase" evidence="8">
    <location>
        <begin position="34"/>
        <end position="179"/>
    </location>
</feature>
<dbReference type="SMR" id="B4QBN7"/>
<dbReference type="PhylomeDB" id="B4QBN7"/>
<evidence type="ECO:0000256" key="3">
    <source>
        <dbReference type="ARBA" id="ARBA00022801"/>
    </source>
</evidence>
<dbReference type="Pfam" id="PF00782">
    <property type="entry name" value="DSPc"/>
    <property type="match status" value="1"/>
</dbReference>
<dbReference type="PANTHER" id="PTHR10367:SF9">
    <property type="entry name" value="DUAL-SPECIFICITY PHOSPHATASE 11 (RNA_RNP COMPLEX 1-INTERACTING)"/>
    <property type="match status" value="1"/>
</dbReference>
<dbReference type="Gene3D" id="3.90.190.10">
    <property type="entry name" value="Protein tyrosine phosphatase superfamily"/>
    <property type="match status" value="1"/>
</dbReference>
<dbReference type="PROSITE" id="PS00383">
    <property type="entry name" value="TYR_PHOSPHATASE_1"/>
    <property type="match status" value="1"/>
</dbReference>
<dbReference type="OMA" id="NHRPHPD"/>
<protein>
    <submittedName>
        <fullName evidence="10">GD10810</fullName>
    </submittedName>
</protein>
<name>B4QBN7_DROSI</name>
<organism evidence="10 11">
    <name type="scientific">Drosophila simulans</name>
    <name type="common">Fruit fly</name>
    <dbReference type="NCBI Taxonomy" id="7240"/>
    <lineage>
        <taxon>Eukaryota</taxon>
        <taxon>Metazoa</taxon>
        <taxon>Ecdysozoa</taxon>
        <taxon>Arthropoda</taxon>
        <taxon>Hexapoda</taxon>
        <taxon>Insecta</taxon>
        <taxon>Pterygota</taxon>
        <taxon>Neoptera</taxon>
        <taxon>Endopterygota</taxon>
        <taxon>Diptera</taxon>
        <taxon>Brachycera</taxon>
        <taxon>Muscomorpha</taxon>
        <taxon>Ephydroidea</taxon>
        <taxon>Drosophilidae</taxon>
        <taxon>Drosophila</taxon>
        <taxon>Sophophora</taxon>
    </lineage>
</organism>
<dbReference type="GO" id="GO:0004651">
    <property type="term" value="F:polynucleotide 5'-phosphatase activity"/>
    <property type="evidence" value="ECO:0007669"/>
    <property type="project" value="TreeGrafter"/>
</dbReference>
<evidence type="ECO:0000256" key="7">
    <source>
        <dbReference type="SAM" id="MobiDB-lite"/>
    </source>
</evidence>
<dbReference type="GO" id="GO:0003723">
    <property type="term" value="F:RNA binding"/>
    <property type="evidence" value="ECO:0007669"/>
    <property type="project" value="UniProtKB-KW"/>
</dbReference>
<dbReference type="Proteomes" id="UP000000304">
    <property type="component" value="Chromosome 2R"/>
</dbReference>
<comment type="subcellular location">
    <subcellularLocation>
        <location evidence="1">Nucleus</location>
    </subcellularLocation>
</comment>
<dbReference type="InterPro" id="IPR051029">
    <property type="entry name" value="mRNA_Capping_Enz/RNA_Phosphat"/>
</dbReference>
<dbReference type="PROSITE" id="PS50054">
    <property type="entry name" value="TYR_PHOSPHATASE_DUAL"/>
    <property type="match status" value="1"/>
</dbReference>
<dbReference type="InterPro" id="IPR020422">
    <property type="entry name" value="TYR_PHOSPHATASE_DUAL_dom"/>
</dbReference>
<feature type="region of interest" description="Disordered" evidence="7">
    <location>
        <begin position="178"/>
        <end position="201"/>
    </location>
</feature>
<dbReference type="HOGENOM" id="CLU_057587_0_0_1"/>
<feature type="domain" description="Tyrosine specific protein phosphatases" evidence="9">
    <location>
        <begin position="99"/>
        <end position="168"/>
    </location>
</feature>
<dbReference type="GO" id="GO:0004721">
    <property type="term" value="F:phosphoprotein phosphatase activity"/>
    <property type="evidence" value="ECO:0007669"/>
    <property type="project" value="UniProtKB-KW"/>
</dbReference>
<feature type="region of interest" description="Disordered" evidence="7">
    <location>
        <begin position="213"/>
        <end position="363"/>
    </location>
</feature>
<dbReference type="OrthoDB" id="428974at2759"/>
<evidence type="ECO:0000256" key="6">
    <source>
        <dbReference type="ARBA" id="ARBA00023242"/>
    </source>
</evidence>
<sequence>MVKDIPDRWLKYKPIGDRVPGTRFIAFKVPLKQHVNAKVEENLRLAPESLLQFVPDLGLIIDLTNTDRYYHPSAITNHDVRHQKLMIPGKQTPSHKLAERFCAFVKDFLESNADNDKLIGVHCTHGVNRTGYLICYFMISVMNKSPEEAIQTFSLARGHEIERNNYLSSLKTLPNRETASKLAATERRSSTIEERDVHQKYKHRLSGGFKAISYQEDGGNQHPYSRNHRPHPDEEQYRFQSNRSGGGYQQGSNQHHYSRNHRPHPDEEQYRFQSNRSGGGYQQGSNQHPYSRNHRPHPDEEQYRFQSNRSGGGYQQGSNQHPYSRNHRPHPDEEQYRIQNNRSGGGYQLGSRSYQQDPHQRYQRNWDYSRRNYSERNYSEKNYSERNYSKRNYSEIKYSDQK</sequence>
<gene>
    <name evidence="10" type="primary">Dsim\GD10810</name>
    <name evidence="10" type="ORF">Dsim_GD10810</name>
</gene>
<dbReference type="CDD" id="cd17665">
    <property type="entry name" value="DSP_DUSP11"/>
    <property type="match status" value="1"/>
</dbReference>
<dbReference type="PANTHER" id="PTHR10367">
    <property type="entry name" value="MRNA-CAPPING ENZYME"/>
    <property type="match status" value="1"/>
</dbReference>
<keyword evidence="4" id="KW-0694">RNA-binding</keyword>
<evidence type="ECO:0000259" key="8">
    <source>
        <dbReference type="PROSITE" id="PS50054"/>
    </source>
</evidence>
<dbReference type="GO" id="GO:0005634">
    <property type="term" value="C:nucleus"/>
    <property type="evidence" value="ECO:0007669"/>
    <property type="project" value="UniProtKB-SubCell"/>
</dbReference>
<keyword evidence="6" id="KW-0539">Nucleus</keyword>
<dbReference type="EMBL" id="CM000362">
    <property type="protein sequence ID" value="EDX06654.1"/>
    <property type="molecule type" value="Genomic_DNA"/>
</dbReference>
<evidence type="ECO:0000313" key="10">
    <source>
        <dbReference type="EMBL" id="EDX06654.1"/>
    </source>
</evidence>
<dbReference type="InterPro" id="IPR000387">
    <property type="entry name" value="Tyr_Pase_dom"/>
</dbReference>
<evidence type="ECO:0000256" key="4">
    <source>
        <dbReference type="ARBA" id="ARBA00022884"/>
    </source>
</evidence>
<dbReference type="InterPro" id="IPR016130">
    <property type="entry name" value="Tyr_Pase_AS"/>
</dbReference>
<evidence type="ECO:0000259" key="9">
    <source>
        <dbReference type="PROSITE" id="PS50056"/>
    </source>
</evidence>
<evidence type="ECO:0000256" key="1">
    <source>
        <dbReference type="ARBA" id="ARBA00004123"/>
    </source>
</evidence>
<evidence type="ECO:0000256" key="2">
    <source>
        <dbReference type="ARBA" id="ARBA00008601"/>
    </source>
</evidence>
<dbReference type="STRING" id="7240.B4QBN7"/>
<reference evidence="10 11" key="1">
    <citation type="journal article" date="2007" name="Nature">
        <title>Evolution of genes and genomes on the Drosophila phylogeny.</title>
        <authorList>
            <consortium name="Drosophila 12 Genomes Consortium"/>
            <person name="Clark A.G."/>
            <person name="Eisen M.B."/>
            <person name="Smith D.R."/>
            <person name="Bergman C.M."/>
            <person name="Oliver B."/>
            <person name="Markow T.A."/>
            <person name="Kaufman T.C."/>
            <person name="Kellis M."/>
            <person name="Gelbart W."/>
            <person name="Iyer V.N."/>
            <person name="Pollard D.A."/>
            <person name="Sackton T.B."/>
            <person name="Larracuente A.M."/>
            <person name="Singh N.D."/>
            <person name="Abad J.P."/>
            <person name="Abt D.N."/>
            <person name="Adryan B."/>
            <person name="Aguade M."/>
            <person name="Akashi H."/>
            <person name="Anderson W.W."/>
            <person name="Aquadro C.F."/>
            <person name="Ardell D.H."/>
            <person name="Arguello R."/>
            <person name="Artieri C.G."/>
            <person name="Barbash D.A."/>
            <person name="Barker D."/>
            <person name="Barsanti P."/>
            <person name="Batterham P."/>
            <person name="Batzoglou S."/>
            <person name="Begun D."/>
            <person name="Bhutkar A."/>
            <person name="Blanco E."/>
            <person name="Bosak S.A."/>
            <person name="Bradley R.K."/>
            <person name="Brand A.D."/>
            <person name="Brent M.R."/>
            <person name="Brooks A.N."/>
            <person name="Brown R.H."/>
            <person name="Butlin R.K."/>
            <person name="Caggese C."/>
            <person name="Calvi B.R."/>
            <person name="Bernardo de Carvalho A."/>
            <person name="Caspi A."/>
            <person name="Castrezana S."/>
            <person name="Celniker S.E."/>
            <person name="Chang J.L."/>
            <person name="Chapple C."/>
            <person name="Chatterji S."/>
            <person name="Chinwalla A."/>
            <person name="Civetta A."/>
            <person name="Clifton S.W."/>
            <person name="Comeron J.M."/>
            <person name="Costello J.C."/>
            <person name="Coyne J.A."/>
            <person name="Daub J."/>
            <person name="David R.G."/>
            <person name="Delcher A.L."/>
            <person name="Delehaunty K."/>
            <person name="Do C.B."/>
            <person name="Ebling H."/>
            <person name="Edwards K."/>
            <person name="Eickbush T."/>
            <person name="Evans J.D."/>
            <person name="Filipski A."/>
            <person name="Findeiss S."/>
            <person name="Freyhult E."/>
            <person name="Fulton L."/>
            <person name="Fulton R."/>
            <person name="Garcia A.C."/>
            <person name="Gardiner A."/>
            <person name="Garfield D.A."/>
            <person name="Garvin B.E."/>
            <person name="Gibson G."/>
            <person name="Gilbert D."/>
            <person name="Gnerre S."/>
            <person name="Godfrey J."/>
            <person name="Good R."/>
            <person name="Gotea V."/>
            <person name="Gravely B."/>
            <person name="Greenberg A.J."/>
            <person name="Griffiths-Jones S."/>
            <person name="Gross S."/>
            <person name="Guigo R."/>
            <person name="Gustafson E.A."/>
            <person name="Haerty W."/>
            <person name="Hahn M.W."/>
            <person name="Halligan D.L."/>
            <person name="Halpern A.L."/>
            <person name="Halter G.M."/>
            <person name="Han M.V."/>
            <person name="Heger A."/>
            <person name="Hillier L."/>
            <person name="Hinrichs A.S."/>
            <person name="Holmes I."/>
            <person name="Hoskins R.A."/>
            <person name="Hubisz M.J."/>
            <person name="Hultmark D."/>
            <person name="Huntley M.A."/>
            <person name="Jaffe D.B."/>
            <person name="Jagadeeshan S."/>
            <person name="Jeck W.R."/>
            <person name="Johnson J."/>
            <person name="Jones C.D."/>
            <person name="Jordan W.C."/>
            <person name="Karpen G.H."/>
            <person name="Kataoka E."/>
            <person name="Keightley P.D."/>
            <person name="Kheradpour P."/>
            <person name="Kirkness E.F."/>
            <person name="Koerich L.B."/>
            <person name="Kristiansen K."/>
            <person name="Kudrna D."/>
            <person name="Kulathinal R.J."/>
            <person name="Kumar S."/>
            <person name="Kwok R."/>
            <person name="Lander E."/>
            <person name="Langley C.H."/>
            <person name="Lapoint R."/>
            <person name="Lazzaro B.P."/>
            <person name="Lee S.J."/>
            <person name="Levesque L."/>
            <person name="Li R."/>
            <person name="Lin C.F."/>
            <person name="Lin M.F."/>
            <person name="Lindblad-Toh K."/>
            <person name="Llopart A."/>
            <person name="Long M."/>
            <person name="Low L."/>
            <person name="Lozovsky E."/>
            <person name="Lu J."/>
            <person name="Luo M."/>
            <person name="Machado C.A."/>
            <person name="Makalowski W."/>
            <person name="Marzo M."/>
            <person name="Matsuda M."/>
            <person name="Matzkin L."/>
            <person name="McAllister B."/>
            <person name="McBride C.S."/>
            <person name="McKernan B."/>
            <person name="McKernan K."/>
            <person name="Mendez-Lago M."/>
            <person name="Minx P."/>
            <person name="Mollenhauer M.U."/>
            <person name="Montooth K."/>
            <person name="Mount S.M."/>
            <person name="Mu X."/>
            <person name="Myers E."/>
            <person name="Negre B."/>
            <person name="Newfeld S."/>
            <person name="Nielsen R."/>
            <person name="Noor M.A."/>
            <person name="O'Grady P."/>
            <person name="Pachter L."/>
            <person name="Papaceit M."/>
            <person name="Parisi M.J."/>
            <person name="Parisi M."/>
            <person name="Parts L."/>
            <person name="Pedersen J.S."/>
            <person name="Pesole G."/>
            <person name="Phillippy A.M."/>
            <person name="Ponting C.P."/>
            <person name="Pop M."/>
            <person name="Porcelli D."/>
            <person name="Powell J.R."/>
            <person name="Prohaska S."/>
            <person name="Pruitt K."/>
            <person name="Puig M."/>
            <person name="Quesneville H."/>
            <person name="Ram K.R."/>
            <person name="Rand D."/>
            <person name="Rasmussen M.D."/>
            <person name="Reed L.K."/>
            <person name="Reenan R."/>
            <person name="Reily A."/>
            <person name="Remington K.A."/>
            <person name="Rieger T.T."/>
            <person name="Ritchie M.G."/>
            <person name="Robin C."/>
            <person name="Rogers Y.H."/>
            <person name="Rohde C."/>
            <person name="Rozas J."/>
            <person name="Rubenfield M.J."/>
            <person name="Ruiz A."/>
            <person name="Russo S."/>
            <person name="Salzberg S.L."/>
            <person name="Sanchez-Gracia A."/>
            <person name="Saranga D.J."/>
            <person name="Sato H."/>
            <person name="Schaeffer S.W."/>
            <person name="Schatz M.C."/>
            <person name="Schlenke T."/>
            <person name="Schwartz R."/>
            <person name="Segarra C."/>
            <person name="Singh R.S."/>
            <person name="Sirot L."/>
            <person name="Sirota M."/>
            <person name="Sisneros N.B."/>
            <person name="Smith C.D."/>
            <person name="Smith T.F."/>
            <person name="Spieth J."/>
            <person name="Stage D.E."/>
            <person name="Stark A."/>
            <person name="Stephan W."/>
            <person name="Strausberg R.L."/>
            <person name="Strempel S."/>
            <person name="Sturgill D."/>
            <person name="Sutton G."/>
            <person name="Sutton G.G."/>
            <person name="Tao W."/>
            <person name="Teichmann S."/>
            <person name="Tobari Y.N."/>
            <person name="Tomimura Y."/>
            <person name="Tsolas J.M."/>
            <person name="Valente V.L."/>
            <person name="Venter E."/>
            <person name="Venter J.C."/>
            <person name="Vicario S."/>
            <person name="Vieira F.G."/>
            <person name="Vilella A.J."/>
            <person name="Villasante A."/>
            <person name="Walenz B."/>
            <person name="Wang J."/>
            <person name="Wasserman M."/>
            <person name="Watts T."/>
            <person name="Wilson D."/>
            <person name="Wilson R.K."/>
            <person name="Wing R.A."/>
            <person name="Wolfner M.F."/>
            <person name="Wong A."/>
            <person name="Wong G.K."/>
            <person name="Wu C.I."/>
            <person name="Wu G."/>
            <person name="Yamamoto D."/>
            <person name="Yang H.P."/>
            <person name="Yang S.P."/>
            <person name="Yorke J.A."/>
            <person name="Yoshida K."/>
            <person name="Zdobnov E."/>
            <person name="Zhang P."/>
            <person name="Zhang Y."/>
            <person name="Zimin A.V."/>
            <person name="Baldwin J."/>
            <person name="Abdouelleil A."/>
            <person name="Abdulkadir J."/>
            <person name="Abebe A."/>
            <person name="Abera B."/>
            <person name="Abreu J."/>
            <person name="Acer S.C."/>
            <person name="Aftuck L."/>
            <person name="Alexander A."/>
            <person name="An P."/>
            <person name="Anderson E."/>
            <person name="Anderson S."/>
            <person name="Arachi H."/>
            <person name="Azer M."/>
            <person name="Bachantsang P."/>
            <person name="Barry A."/>
            <person name="Bayul T."/>
            <person name="Berlin A."/>
            <person name="Bessette D."/>
            <person name="Bloom T."/>
            <person name="Blye J."/>
            <person name="Boguslavskiy L."/>
            <person name="Bonnet C."/>
            <person name="Boukhgalter B."/>
            <person name="Bourzgui I."/>
            <person name="Brown A."/>
            <person name="Cahill P."/>
            <person name="Channer S."/>
            <person name="Cheshatsang Y."/>
            <person name="Chuda L."/>
            <person name="Citroen M."/>
            <person name="Collymore A."/>
            <person name="Cooke P."/>
            <person name="Costello M."/>
            <person name="D'Aco K."/>
            <person name="Daza R."/>
            <person name="De Haan G."/>
            <person name="DeGray S."/>
            <person name="DeMaso C."/>
            <person name="Dhargay N."/>
            <person name="Dooley K."/>
            <person name="Dooley E."/>
            <person name="Doricent M."/>
            <person name="Dorje P."/>
            <person name="Dorjee K."/>
            <person name="Dupes A."/>
            <person name="Elong R."/>
            <person name="Falk J."/>
            <person name="Farina A."/>
            <person name="Faro S."/>
            <person name="Ferguson D."/>
            <person name="Fisher S."/>
            <person name="Foley C.D."/>
            <person name="Franke A."/>
            <person name="Friedrich D."/>
            <person name="Gadbois L."/>
            <person name="Gearin G."/>
            <person name="Gearin C.R."/>
            <person name="Giannoukos G."/>
            <person name="Goode T."/>
            <person name="Graham J."/>
            <person name="Grandbois E."/>
            <person name="Grewal S."/>
            <person name="Gyaltsen K."/>
            <person name="Hafez N."/>
            <person name="Hagos B."/>
            <person name="Hall J."/>
            <person name="Henson C."/>
            <person name="Hollinger A."/>
            <person name="Honan T."/>
            <person name="Huard M.D."/>
            <person name="Hughes L."/>
            <person name="Hurhula B."/>
            <person name="Husby M.E."/>
            <person name="Kamat A."/>
            <person name="Kanga B."/>
            <person name="Kashin S."/>
            <person name="Khazanovich D."/>
            <person name="Kisner P."/>
            <person name="Lance K."/>
            <person name="Lara M."/>
            <person name="Lee W."/>
            <person name="Lennon N."/>
            <person name="Letendre F."/>
            <person name="LeVine R."/>
            <person name="Lipovsky A."/>
            <person name="Liu X."/>
            <person name="Liu J."/>
            <person name="Liu S."/>
            <person name="Lokyitsang T."/>
            <person name="Lokyitsang Y."/>
            <person name="Lubonja R."/>
            <person name="Lui A."/>
            <person name="MacDonald P."/>
            <person name="Magnisalis V."/>
            <person name="Maru K."/>
            <person name="Matthews C."/>
            <person name="McCusker W."/>
            <person name="McDonough S."/>
            <person name="Mehta T."/>
            <person name="Meldrim J."/>
            <person name="Meneus L."/>
            <person name="Mihai O."/>
            <person name="Mihalev A."/>
            <person name="Mihova T."/>
            <person name="Mittelman R."/>
            <person name="Mlenga V."/>
            <person name="Montmayeur A."/>
            <person name="Mulrain L."/>
            <person name="Navidi A."/>
            <person name="Naylor J."/>
            <person name="Negash T."/>
            <person name="Nguyen T."/>
            <person name="Nguyen N."/>
            <person name="Nicol R."/>
            <person name="Norbu C."/>
            <person name="Norbu N."/>
            <person name="Novod N."/>
            <person name="O'Neill B."/>
            <person name="Osman S."/>
            <person name="Markiewicz E."/>
            <person name="Oyono O.L."/>
            <person name="Patti C."/>
            <person name="Phunkhang P."/>
            <person name="Pierre F."/>
            <person name="Priest M."/>
            <person name="Raghuraman S."/>
            <person name="Rege F."/>
            <person name="Reyes R."/>
            <person name="Rise C."/>
            <person name="Rogov P."/>
            <person name="Ross K."/>
            <person name="Ryan E."/>
            <person name="Settipalli S."/>
            <person name="Shea T."/>
            <person name="Sherpa N."/>
            <person name="Shi L."/>
            <person name="Shih D."/>
            <person name="Sparrow T."/>
            <person name="Spaulding J."/>
            <person name="Stalker J."/>
            <person name="Stange-Thomann N."/>
            <person name="Stavropoulos S."/>
            <person name="Stone C."/>
            <person name="Strader C."/>
            <person name="Tesfaye S."/>
            <person name="Thomson T."/>
            <person name="Thoulutsang Y."/>
            <person name="Thoulutsang D."/>
            <person name="Topham K."/>
            <person name="Topping I."/>
            <person name="Tsamla T."/>
            <person name="Vassiliev H."/>
            <person name="Vo A."/>
            <person name="Wangchuk T."/>
            <person name="Wangdi T."/>
            <person name="Weiand M."/>
            <person name="Wilkinson J."/>
            <person name="Wilson A."/>
            <person name="Yadav S."/>
            <person name="Young G."/>
            <person name="Yu Q."/>
            <person name="Zembek L."/>
            <person name="Zhong D."/>
            <person name="Zimmer A."/>
            <person name="Zwirko Z."/>
            <person name="Jaffe D.B."/>
            <person name="Alvarez P."/>
            <person name="Brockman W."/>
            <person name="Butler J."/>
            <person name="Chin C."/>
            <person name="Gnerre S."/>
            <person name="Grabherr M."/>
            <person name="Kleber M."/>
            <person name="Mauceli E."/>
            <person name="MacCallum I."/>
        </authorList>
    </citation>
    <scope>NUCLEOTIDE SEQUENCE [LARGE SCALE GENOMIC DNA]</scope>
    <source>
        <strain evidence="11">white501</strain>
    </source>
</reference>
<accession>B4QBN7</accession>
<evidence type="ECO:0000256" key="5">
    <source>
        <dbReference type="ARBA" id="ARBA00022912"/>
    </source>
</evidence>